<feature type="transmembrane region" description="Helical" evidence="6">
    <location>
        <begin position="39"/>
        <end position="59"/>
    </location>
</feature>
<protein>
    <submittedName>
        <fullName evidence="7">Oligopeptide transporter</fullName>
    </submittedName>
</protein>
<feature type="transmembrane region" description="Helical" evidence="6">
    <location>
        <begin position="512"/>
        <end position="530"/>
    </location>
</feature>
<comment type="caution">
    <text evidence="7">The sequence shown here is derived from an EMBL/GenBank/DDBJ whole genome shotgun (WGS) entry which is preliminary data.</text>
</comment>
<dbReference type="AlphaFoldDB" id="A0A0D6MK83"/>
<dbReference type="GO" id="GO:0035673">
    <property type="term" value="F:oligopeptide transmembrane transporter activity"/>
    <property type="evidence" value="ECO:0007669"/>
    <property type="project" value="InterPro"/>
</dbReference>
<dbReference type="RefSeq" id="WP_048848643.1">
    <property type="nucleotide sequence ID" value="NZ_BALE01000016.1"/>
</dbReference>
<dbReference type="OrthoDB" id="9809340at2"/>
<keyword evidence="5 6" id="KW-0472">Membrane</keyword>
<dbReference type="EMBL" id="BALE01000016">
    <property type="protein sequence ID" value="GAN54084.1"/>
    <property type="molecule type" value="Genomic_DNA"/>
</dbReference>
<organism evidence="7 8">
    <name type="scientific">Tanticharoenia sakaeratensis NBRC 103193</name>
    <dbReference type="NCBI Taxonomy" id="1231623"/>
    <lineage>
        <taxon>Bacteria</taxon>
        <taxon>Pseudomonadati</taxon>
        <taxon>Pseudomonadota</taxon>
        <taxon>Alphaproteobacteria</taxon>
        <taxon>Acetobacterales</taxon>
        <taxon>Acetobacteraceae</taxon>
        <taxon>Tanticharoenia</taxon>
    </lineage>
</organism>
<dbReference type="Proteomes" id="UP000032679">
    <property type="component" value="Unassembled WGS sequence"/>
</dbReference>
<evidence type="ECO:0000256" key="6">
    <source>
        <dbReference type="SAM" id="Phobius"/>
    </source>
</evidence>
<feature type="transmembrane region" description="Helical" evidence="6">
    <location>
        <begin position="258"/>
        <end position="283"/>
    </location>
</feature>
<keyword evidence="8" id="KW-1185">Reference proteome</keyword>
<dbReference type="InterPro" id="IPR045035">
    <property type="entry name" value="YSL-like"/>
</dbReference>
<feature type="transmembrane region" description="Helical" evidence="6">
    <location>
        <begin position="201"/>
        <end position="229"/>
    </location>
</feature>
<feature type="transmembrane region" description="Helical" evidence="6">
    <location>
        <begin position="611"/>
        <end position="637"/>
    </location>
</feature>
<feature type="transmembrane region" description="Helical" evidence="6">
    <location>
        <begin position="304"/>
        <end position="327"/>
    </location>
</feature>
<gene>
    <name evidence="7" type="ORF">Tasa_016_004</name>
</gene>
<keyword evidence="3 6" id="KW-0812">Transmembrane</keyword>
<name>A0A0D6MK83_9PROT</name>
<feature type="transmembrane region" description="Helical" evidence="6">
    <location>
        <begin position="12"/>
        <end position="33"/>
    </location>
</feature>
<feature type="transmembrane region" description="Helical" evidence="6">
    <location>
        <begin position="71"/>
        <end position="94"/>
    </location>
</feature>
<keyword evidence="2" id="KW-0813">Transport</keyword>
<dbReference type="GO" id="GO:0016020">
    <property type="term" value="C:membrane"/>
    <property type="evidence" value="ECO:0007669"/>
    <property type="project" value="UniProtKB-SubCell"/>
</dbReference>
<feature type="transmembrane region" description="Helical" evidence="6">
    <location>
        <begin position="100"/>
        <end position="119"/>
    </location>
</feature>
<feature type="transmembrane region" description="Helical" evidence="6">
    <location>
        <begin position="333"/>
        <end position="361"/>
    </location>
</feature>
<dbReference type="InterPro" id="IPR004813">
    <property type="entry name" value="OPT"/>
</dbReference>
<evidence type="ECO:0000313" key="8">
    <source>
        <dbReference type="Proteomes" id="UP000032679"/>
    </source>
</evidence>
<evidence type="ECO:0000256" key="3">
    <source>
        <dbReference type="ARBA" id="ARBA00022692"/>
    </source>
</evidence>
<feature type="transmembrane region" description="Helical" evidence="6">
    <location>
        <begin position="488"/>
        <end position="505"/>
    </location>
</feature>
<feature type="transmembrane region" description="Helical" evidence="6">
    <location>
        <begin position="447"/>
        <end position="468"/>
    </location>
</feature>
<accession>A0A0D6MK83</accession>
<dbReference type="PANTHER" id="PTHR31645:SF0">
    <property type="entry name" value="OLIGOPEPTIDE TRANSPORTER YGL114W-RELATED"/>
    <property type="match status" value="1"/>
</dbReference>
<feature type="transmembrane region" description="Helical" evidence="6">
    <location>
        <begin position="542"/>
        <end position="567"/>
    </location>
</feature>
<comment type="subcellular location">
    <subcellularLocation>
        <location evidence="1">Membrane</location>
        <topology evidence="1">Multi-pass membrane protein</topology>
    </subcellularLocation>
</comment>
<feature type="transmembrane region" description="Helical" evidence="6">
    <location>
        <begin position="406"/>
        <end position="426"/>
    </location>
</feature>
<evidence type="ECO:0000256" key="5">
    <source>
        <dbReference type="ARBA" id="ARBA00023136"/>
    </source>
</evidence>
<evidence type="ECO:0000256" key="2">
    <source>
        <dbReference type="ARBA" id="ARBA00022448"/>
    </source>
</evidence>
<sequence>MLSSLRAGGELSLRGIVLGALITVVFTASNVYLGLKIGLTFASSIPAAVISMATLRLLGRSTVLENNMVQTQASAAGTLSCVFAALPALVMVGYWQGFPFLQTALISAAGGMTGVLFTIPLRRALVSESALPYPEGVACAEILKASSADSDSRSVRALAQGSLVAAVFSFLSGGLRLVSDGVSLSTSIAGAAFRIQGGYSLALVATGYLVGIGGGIAMLVGAAIAWGIAVPWLSLAGNPQHLAVDALATTIWVHKVRFMGAGTIAVAALWTLATLAGPVARGLRDALSVRHAATRAATDRDLPPLLTIGLGAALIVILSMLFAAFLWPQAPHGAILGAVLFGALMVTLLGFLVASACGYMAGIIGSSSSPISGVGIIAIVVIATLMLGLETLHIVPPVFSAADQHLAIAFCLFLLSAIVASSAISNDNLQDLKTGQLVGASPWRQQIALLIGCAVGALVIPPVLNVLYQAYGFVGTMPRAGMDATHALAAPQPALMAAIATGILLHKLDWDMIGIGALLGCALIVIDMMLRRRGRVMPPLAVGMGIYLPPDVSITIGFGALVGWMLARRRPAETHSETGIGTMLASGFIVGESLMGVLLAALAGLSGHSDLLAIASGDSTAAVMGGGLLLILIVAWFGKCVMTR</sequence>
<dbReference type="STRING" id="1231623.Tasa_016_004"/>
<feature type="transmembrane region" description="Helical" evidence="6">
    <location>
        <begin position="579"/>
        <end position="605"/>
    </location>
</feature>
<keyword evidence="4 6" id="KW-1133">Transmembrane helix</keyword>
<feature type="transmembrane region" description="Helical" evidence="6">
    <location>
        <begin position="373"/>
        <end position="394"/>
    </location>
</feature>
<dbReference type="InterPro" id="IPR004814">
    <property type="entry name" value="Oligopep_transpt"/>
</dbReference>
<evidence type="ECO:0000313" key="7">
    <source>
        <dbReference type="EMBL" id="GAN54084.1"/>
    </source>
</evidence>
<reference evidence="7 8" key="1">
    <citation type="submission" date="2012-10" db="EMBL/GenBank/DDBJ databases">
        <title>Genome sequencing of Tanticharoenia sakaeratensis NBRC 103193.</title>
        <authorList>
            <person name="Azuma Y."/>
            <person name="Hadano H."/>
            <person name="Hirakawa H."/>
            <person name="Matsushita K."/>
        </authorList>
    </citation>
    <scope>NUCLEOTIDE SEQUENCE [LARGE SCALE GENOMIC DNA]</scope>
    <source>
        <strain evidence="7 8">NBRC 103193</strain>
    </source>
</reference>
<proteinExistence type="predicted"/>
<dbReference type="PANTHER" id="PTHR31645">
    <property type="entry name" value="OLIGOPEPTIDE TRANSPORTER YGL114W-RELATED"/>
    <property type="match status" value="1"/>
</dbReference>
<dbReference type="Pfam" id="PF03169">
    <property type="entry name" value="OPT"/>
    <property type="match status" value="1"/>
</dbReference>
<dbReference type="NCBIfam" id="TIGR00733">
    <property type="entry name" value="OPT family oligopeptide transporter"/>
    <property type="match status" value="1"/>
</dbReference>
<evidence type="ECO:0000256" key="1">
    <source>
        <dbReference type="ARBA" id="ARBA00004141"/>
    </source>
</evidence>
<evidence type="ECO:0000256" key="4">
    <source>
        <dbReference type="ARBA" id="ARBA00022989"/>
    </source>
</evidence>
<dbReference type="NCBIfam" id="TIGR00728">
    <property type="entry name" value="OPT_sfam"/>
    <property type="match status" value="2"/>
</dbReference>